<sequence>MTQDHRPFVKAFILTDNKGVIQQLSDPKIEKSLQYLFLEILEALSSLPRDIDLNIVWCPEHQGIIGNKAVDLLAGEATDRNETPDRTRPKQKDLTSKNCRPNSIMI</sequence>
<evidence type="ECO:0000256" key="1">
    <source>
        <dbReference type="SAM" id="MobiDB-lite"/>
    </source>
</evidence>
<dbReference type="EMBL" id="LAVV01003665">
    <property type="protein sequence ID" value="KNZ61964.1"/>
    <property type="molecule type" value="Genomic_DNA"/>
</dbReference>
<protein>
    <recommendedName>
        <fullName evidence="2">RNase H type-1 domain-containing protein</fullName>
    </recommendedName>
</protein>
<accession>A0A0L6VMN8</accession>
<gene>
    <name evidence="3" type="ORF">VP01_1329g1</name>
</gene>
<feature type="compositionally biased region" description="Polar residues" evidence="1">
    <location>
        <begin position="96"/>
        <end position="106"/>
    </location>
</feature>
<reference evidence="3 4" key="1">
    <citation type="submission" date="2015-08" db="EMBL/GenBank/DDBJ databases">
        <title>Next Generation Sequencing and Analysis of the Genome of Puccinia sorghi L Schw, the Causal Agent of Maize Common Rust.</title>
        <authorList>
            <person name="Rochi L."/>
            <person name="Burguener G."/>
            <person name="Darino M."/>
            <person name="Turjanski A."/>
            <person name="Kreff E."/>
            <person name="Dieguez M.J."/>
            <person name="Sacco F."/>
        </authorList>
    </citation>
    <scope>NUCLEOTIDE SEQUENCE [LARGE SCALE GENOMIC DNA]</scope>
    <source>
        <strain evidence="3 4">RO10H11247</strain>
    </source>
</reference>
<dbReference type="VEuPathDB" id="FungiDB:VP01_1329g1"/>
<dbReference type="OrthoDB" id="2507389at2759"/>
<dbReference type="SUPFAM" id="SSF53098">
    <property type="entry name" value="Ribonuclease H-like"/>
    <property type="match status" value="1"/>
</dbReference>
<proteinExistence type="predicted"/>
<evidence type="ECO:0000313" key="4">
    <source>
        <dbReference type="Proteomes" id="UP000037035"/>
    </source>
</evidence>
<feature type="compositionally biased region" description="Basic and acidic residues" evidence="1">
    <location>
        <begin position="77"/>
        <end position="95"/>
    </location>
</feature>
<dbReference type="Proteomes" id="UP000037035">
    <property type="component" value="Unassembled WGS sequence"/>
</dbReference>
<evidence type="ECO:0000259" key="2">
    <source>
        <dbReference type="PROSITE" id="PS50879"/>
    </source>
</evidence>
<dbReference type="Gene3D" id="3.30.420.10">
    <property type="entry name" value="Ribonuclease H-like superfamily/Ribonuclease H"/>
    <property type="match status" value="1"/>
</dbReference>
<dbReference type="GO" id="GO:0004523">
    <property type="term" value="F:RNA-DNA hybrid ribonuclease activity"/>
    <property type="evidence" value="ECO:0007669"/>
    <property type="project" value="InterPro"/>
</dbReference>
<keyword evidence="4" id="KW-1185">Reference proteome</keyword>
<dbReference type="InterPro" id="IPR002156">
    <property type="entry name" value="RNaseH_domain"/>
</dbReference>
<evidence type="ECO:0000313" key="3">
    <source>
        <dbReference type="EMBL" id="KNZ61964.1"/>
    </source>
</evidence>
<dbReference type="InterPro" id="IPR036397">
    <property type="entry name" value="RNaseH_sf"/>
</dbReference>
<name>A0A0L6VMN8_9BASI</name>
<comment type="caution">
    <text evidence="3">The sequence shown here is derived from an EMBL/GenBank/DDBJ whole genome shotgun (WGS) entry which is preliminary data.</text>
</comment>
<dbReference type="PROSITE" id="PS50879">
    <property type="entry name" value="RNASE_H_1"/>
    <property type="match status" value="1"/>
</dbReference>
<dbReference type="GO" id="GO:0003676">
    <property type="term" value="F:nucleic acid binding"/>
    <property type="evidence" value="ECO:0007669"/>
    <property type="project" value="InterPro"/>
</dbReference>
<feature type="region of interest" description="Disordered" evidence="1">
    <location>
        <begin position="76"/>
        <end position="106"/>
    </location>
</feature>
<feature type="domain" description="RNase H type-1" evidence="2">
    <location>
        <begin position="1"/>
        <end position="79"/>
    </location>
</feature>
<organism evidence="3 4">
    <name type="scientific">Puccinia sorghi</name>
    <dbReference type="NCBI Taxonomy" id="27349"/>
    <lineage>
        <taxon>Eukaryota</taxon>
        <taxon>Fungi</taxon>
        <taxon>Dikarya</taxon>
        <taxon>Basidiomycota</taxon>
        <taxon>Pucciniomycotina</taxon>
        <taxon>Pucciniomycetes</taxon>
        <taxon>Pucciniales</taxon>
        <taxon>Pucciniaceae</taxon>
        <taxon>Puccinia</taxon>
    </lineage>
</organism>
<dbReference type="InterPro" id="IPR012337">
    <property type="entry name" value="RNaseH-like_sf"/>
</dbReference>
<dbReference type="AlphaFoldDB" id="A0A0L6VMN8"/>